<dbReference type="InterPro" id="IPR050097">
    <property type="entry name" value="Ferredoxin-NADP_redctase_2"/>
</dbReference>
<name>M0BIB5_9EURY</name>
<dbReference type="PRINTS" id="PR00469">
    <property type="entry name" value="PNDRDTASEII"/>
</dbReference>
<dbReference type="InterPro" id="IPR023753">
    <property type="entry name" value="FAD/NAD-binding_dom"/>
</dbReference>
<accession>M0BIB5</accession>
<feature type="domain" description="FAD/NAD(P)-binding" evidence="4">
    <location>
        <begin position="26"/>
        <end position="96"/>
    </location>
</feature>
<keyword evidence="1" id="KW-0285">Flavoprotein</keyword>
<evidence type="ECO:0000256" key="1">
    <source>
        <dbReference type="ARBA" id="ARBA00022630"/>
    </source>
</evidence>
<protein>
    <submittedName>
        <fullName evidence="5">Thioredoxin reductase</fullName>
    </submittedName>
</protein>
<dbReference type="RefSeq" id="WP_007702359.1">
    <property type="nucleotide sequence ID" value="NZ_AOIQ01000017.1"/>
</dbReference>
<organism evidence="5 6">
    <name type="scientific">Halovivax asiaticus JCM 14624</name>
    <dbReference type="NCBI Taxonomy" id="1227490"/>
    <lineage>
        <taxon>Archaea</taxon>
        <taxon>Methanobacteriati</taxon>
        <taxon>Methanobacteriota</taxon>
        <taxon>Stenosarchaea group</taxon>
        <taxon>Halobacteria</taxon>
        <taxon>Halobacteriales</taxon>
        <taxon>Natrialbaceae</taxon>
        <taxon>Halovivax</taxon>
    </lineage>
</organism>
<proteinExistence type="predicted"/>
<evidence type="ECO:0000259" key="4">
    <source>
        <dbReference type="Pfam" id="PF07992"/>
    </source>
</evidence>
<keyword evidence="6" id="KW-1185">Reference proteome</keyword>
<gene>
    <name evidence="5" type="ORF">C479_11225</name>
</gene>
<feature type="region of interest" description="Disordered" evidence="3">
    <location>
        <begin position="109"/>
        <end position="130"/>
    </location>
</feature>
<dbReference type="InterPro" id="IPR036188">
    <property type="entry name" value="FAD/NAD-bd_sf"/>
</dbReference>
<sequence>MDEPQDGTAGDTADGSTKDETTSPDYDVVIVGGGPAGCAAGVFTARYGLDTVIFDRGNSSLQRCAFLENYLGFPAGIDVETFADLIHDHARKAGCELVDDMVTAVERSADADGDGDTAGGEPVENPQPPRFVVETQDGQQARAAHVLTATRYGGDYLRPLDDDDAMFRTFERDGESTEYFDPDYPAEDGRTPIDGLYVASPNGDRDTQVVTAAGQGGHVARSLITDRRREQGYPEPVADYWDWFRRAAELPADERREHWRSYFDERVPDDHGLGEAQLAALRAADVDRLSQAYCDPAAVEDRTQRGYDRLLDHVGEERIRAYLDESDAQ</sequence>
<dbReference type="STRING" id="1227490.C479_11225"/>
<dbReference type="PANTHER" id="PTHR48105">
    <property type="entry name" value="THIOREDOXIN REDUCTASE 1-RELATED-RELATED"/>
    <property type="match status" value="1"/>
</dbReference>
<feature type="region of interest" description="Disordered" evidence="3">
    <location>
        <begin position="1"/>
        <end position="26"/>
    </location>
</feature>
<dbReference type="SUPFAM" id="SSF51905">
    <property type="entry name" value="FAD/NAD(P)-binding domain"/>
    <property type="match status" value="1"/>
</dbReference>
<dbReference type="AlphaFoldDB" id="M0BIB5"/>
<evidence type="ECO:0000256" key="2">
    <source>
        <dbReference type="ARBA" id="ARBA00023002"/>
    </source>
</evidence>
<keyword evidence="2" id="KW-0560">Oxidoreductase</keyword>
<dbReference type="PATRIC" id="fig|1227490.4.peg.2292"/>
<dbReference type="Proteomes" id="UP000011560">
    <property type="component" value="Unassembled WGS sequence"/>
</dbReference>
<evidence type="ECO:0000256" key="3">
    <source>
        <dbReference type="SAM" id="MobiDB-lite"/>
    </source>
</evidence>
<dbReference type="Gene3D" id="3.50.50.60">
    <property type="entry name" value="FAD/NAD(P)-binding domain"/>
    <property type="match status" value="1"/>
</dbReference>
<dbReference type="GO" id="GO:0016491">
    <property type="term" value="F:oxidoreductase activity"/>
    <property type="evidence" value="ECO:0007669"/>
    <property type="project" value="UniProtKB-KW"/>
</dbReference>
<dbReference type="EMBL" id="AOIQ01000017">
    <property type="protein sequence ID" value="ELZ09389.1"/>
    <property type="molecule type" value="Genomic_DNA"/>
</dbReference>
<dbReference type="OrthoDB" id="214187at2157"/>
<comment type="caution">
    <text evidence="5">The sequence shown here is derived from an EMBL/GenBank/DDBJ whole genome shotgun (WGS) entry which is preliminary data.</text>
</comment>
<dbReference type="Pfam" id="PF07992">
    <property type="entry name" value="Pyr_redox_2"/>
    <property type="match status" value="1"/>
</dbReference>
<evidence type="ECO:0000313" key="5">
    <source>
        <dbReference type="EMBL" id="ELZ09389.1"/>
    </source>
</evidence>
<evidence type="ECO:0000313" key="6">
    <source>
        <dbReference type="Proteomes" id="UP000011560"/>
    </source>
</evidence>
<reference evidence="5 6" key="1">
    <citation type="journal article" date="2014" name="PLoS Genet.">
        <title>Phylogenetically driven sequencing of extremely halophilic archaea reveals strategies for static and dynamic osmo-response.</title>
        <authorList>
            <person name="Becker E.A."/>
            <person name="Seitzer P.M."/>
            <person name="Tritt A."/>
            <person name="Larsen D."/>
            <person name="Krusor M."/>
            <person name="Yao A.I."/>
            <person name="Wu D."/>
            <person name="Madern D."/>
            <person name="Eisen J.A."/>
            <person name="Darling A.E."/>
            <person name="Facciotti M.T."/>
        </authorList>
    </citation>
    <scope>NUCLEOTIDE SEQUENCE [LARGE SCALE GENOMIC DNA]</scope>
    <source>
        <strain evidence="5 6">JCM 14624</strain>
    </source>
</reference>